<dbReference type="SUPFAM" id="SSF53032">
    <property type="entry name" value="tRNA-intron endonuclease catalytic domain-like"/>
    <property type="match status" value="1"/>
</dbReference>
<dbReference type="GO" id="GO:0003676">
    <property type="term" value="F:nucleic acid binding"/>
    <property type="evidence" value="ECO:0007669"/>
    <property type="project" value="InterPro"/>
</dbReference>
<dbReference type="EC" id="4.6.1.16" evidence="2"/>
<keyword evidence="6" id="KW-1185">Reference proteome</keyword>
<dbReference type="GO" id="GO:0000379">
    <property type="term" value="P:tRNA-type intron splice site recognition and cleavage"/>
    <property type="evidence" value="ECO:0007669"/>
    <property type="project" value="TreeGrafter"/>
</dbReference>
<proteinExistence type="inferred from homology"/>
<keyword evidence="5" id="KW-0540">Nuclease</keyword>
<protein>
    <recommendedName>
        <fullName evidence="2">tRNA-intron lyase</fullName>
        <ecNumber evidence="2">4.6.1.16</ecNumber>
    </recommendedName>
</protein>
<organism evidence="5 6">
    <name type="scientific">Argiope bruennichi</name>
    <name type="common">Wasp spider</name>
    <name type="synonym">Aranea bruennichi</name>
    <dbReference type="NCBI Taxonomy" id="94029"/>
    <lineage>
        <taxon>Eukaryota</taxon>
        <taxon>Metazoa</taxon>
        <taxon>Ecdysozoa</taxon>
        <taxon>Arthropoda</taxon>
        <taxon>Chelicerata</taxon>
        <taxon>Arachnida</taxon>
        <taxon>Araneae</taxon>
        <taxon>Araneomorphae</taxon>
        <taxon>Entelegynae</taxon>
        <taxon>Araneoidea</taxon>
        <taxon>Araneidae</taxon>
        <taxon>Argiope</taxon>
    </lineage>
</organism>
<dbReference type="InterPro" id="IPR006676">
    <property type="entry name" value="tRNA_splic"/>
</dbReference>
<accession>A0A8T0E8N7</accession>
<feature type="domain" description="tRNA intron endonuclease catalytic" evidence="4">
    <location>
        <begin position="257"/>
        <end position="341"/>
    </location>
</feature>
<dbReference type="PANTHER" id="PTHR21227:SF0">
    <property type="entry name" value="TRNA-SPLICING ENDONUCLEASE SUBUNIT SEN2"/>
    <property type="match status" value="1"/>
</dbReference>
<evidence type="ECO:0000313" key="5">
    <source>
        <dbReference type="EMBL" id="KAF8767700.1"/>
    </source>
</evidence>
<evidence type="ECO:0000256" key="1">
    <source>
        <dbReference type="ARBA" id="ARBA00008078"/>
    </source>
</evidence>
<evidence type="ECO:0000259" key="4">
    <source>
        <dbReference type="Pfam" id="PF01974"/>
    </source>
</evidence>
<dbReference type="Gene3D" id="3.40.1350.10">
    <property type="match status" value="1"/>
</dbReference>
<dbReference type="PANTHER" id="PTHR21227">
    <property type="entry name" value="TRNA-SPLICING ENDONUCLEASE SUBUNIT SEN2"/>
    <property type="match status" value="1"/>
</dbReference>
<dbReference type="GO" id="GO:0005737">
    <property type="term" value="C:cytoplasm"/>
    <property type="evidence" value="ECO:0007669"/>
    <property type="project" value="TreeGrafter"/>
</dbReference>
<keyword evidence="5" id="KW-0378">Hydrolase</keyword>
<dbReference type="Pfam" id="PF01974">
    <property type="entry name" value="tRNA_int_endo"/>
    <property type="match status" value="1"/>
</dbReference>
<dbReference type="GO" id="GO:0000214">
    <property type="term" value="C:tRNA-intron endonuclease complex"/>
    <property type="evidence" value="ECO:0007669"/>
    <property type="project" value="TreeGrafter"/>
</dbReference>
<comment type="catalytic activity">
    <reaction evidence="3">
        <text>pretRNA = a 3'-half-tRNA molecule with a 5'-OH end + a 5'-half-tRNA molecule with a 2',3'-cyclic phosphate end + an intron with a 2',3'-cyclic phosphate and a 5'-hydroxyl terminus.</text>
        <dbReference type="EC" id="4.6.1.16"/>
    </reaction>
</comment>
<reference evidence="5" key="1">
    <citation type="journal article" date="2020" name="bioRxiv">
        <title>Chromosome-level reference genome of the European wasp spider Argiope bruennichi: a resource for studies on range expansion and evolutionary adaptation.</title>
        <authorList>
            <person name="Sheffer M.M."/>
            <person name="Hoppe A."/>
            <person name="Krehenwinkel H."/>
            <person name="Uhl G."/>
            <person name="Kuss A.W."/>
            <person name="Jensen L."/>
            <person name="Jensen C."/>
            <person name="Gillespie R.G."/>
            <person name="Hoff K.J."/>
            <person name="Prost S."/>
        </authorList>
    </citation>
    <scope>NUCLEOTIDE SEQUENCE</scope>
</reference>
<dbReference type="Proteomes" id="UP000807504">
    <property type="component" value="Unassembled WGS sequence"/>
</dbReference>
<evidence type="ECO:0000313" key="6">
    <source>
        <dbReference type="Proteomes" id="UP000807504"/>
    </source>
</evidence>
<dbReference type="NCBIfam" id="TIGR00324">
    <property type="entry name" value="endA"/>
    <property type="match status" value="1"/>
</dbReference>
<dbReference type="InterPro" id="IPR011856">
    <property type="entry name" value="tRNA_endonuc-like_dom_sf"/>
</dbReference>
<sequence>MKTLSSCHCGILTYAMMNEEDENYATISSSCRNYSVKECTFTNTKKADKKMEEKNADLLPTPAAKKNSKFKREYPFPIVTSECKENESDPNWKIAEGYLEGNCVLVHDEECMKRLYCMGFFGKGTLSKNAPRICLQKETTESEKQMPGCATTSNQVEDIIDVVDSDDEDSKSKKLKTSDEDEILICDDSSNNDDCERVNRSKQSEPEVKESLQLTFQEAYYLSYALGCLLVMDKDKPLNLAALWTKFCELTPSGNFPVMYTAYHHFRSRGWVVKSGLKYGTDYVLYKDGPPFYHATYSVIVRALKENLKETRGNRVLTWGSMAALNRVNNTAGKEIIFLYVIKPNDMPESIYSTPACVAEFKLEEVLYKRWVASENREENDA</sequence>
<reference evidence="5" key="2">
    <citation type="submission" date="2020-06" db="EMBL/GenBank/DDBJ databases">
        <authorList>
            <person name="Sheffer M."/>
        </authorList>
    </citation>
    <scope>NUCLEOTIDE SEQUENCE</scope>
</reference>
<keyword evidence="5" id="KW-0255">Endonuclease</keyword>
<dbReference type="EMBL" id="JABXBU010002230">
    <property type="protein sequence ID" value="KAF8767700.1"/>
    <property type="molecule type" value="Genomic_DNA"/>
</dbReference>
<dbReference type="InterPro" id="IPR036167">
    <property type="entry name" value="tRNA_intron_Endo_cat-like_sf"/>
</dbReference>
<name>A0A8T0E8N7_ARGBR</name>
<evidence type="ECO:0000256" key="3">
    <source>
        <dbReference type="ARBA" id="ARBA00034031"/>
    </source>
</evidence>
<gene>
    <name evidence="5" type="ORF">HNY73_020613</name>
</gene>
<dbReference type="InterPro" id="IPR006677">
    <property type="entry name" value="tRNA_intron_Endonuc_cat-like"/>
</dbReference>
<dbReference type="GO" id="GO:0000213">
    <property type="term" value="F:tRNA-intron lyase activity"/>
    <property type="evidence" value="ECO:0007669"/>
    <property type="project" value="UniProtKB-EC"/>
</dbReference>
<dbReference type="AlphaFoldDB" id="A0A8T0E8N7"/>
<comment type="similarity">
    <text evidence="1">Belongs to the tRNA-intron endonuclease family.</text>
</comment>
<comment type="caution">
    <text evidence="5">The sequence shown here is derived from an EMBL/GenBank/DDBJ whole genome shotgun (WGS) entry which is preliminary data.</text>
</comment>
<dbReference type="CDD" id="cd22363">
    <property type="entry name" value="tRNA-intron_lyase_C"/>
    <property type="match status" value="1"/>
</dbReference>
<evidence type="ECO:0000256" key="2">
    <source>
        <dbReference type="ARBA" id="ARBA00012573"/>
    </source>
</evidence>